<evidence type="ECO:0000256" key="1">
    <source>
        <dbReference type="SAM" id="MobiDB-lite"/>
    </source>
</evidence>
<evidence type="ECO:0000313" key="2">
    <source>
        <dbReference type="EMBL" id="GJT99392.1"/>
    </source>
</evidence>
<keyword evidence="3" id="KW-1185">Reference proteome</keyword>
<accession>A0ABQ5IGZ5</accession>
<dbReference type="EMBL" id="BQNB010020767">
    <property type="protein sequence ID" value="GJT99392.1"/>
    <property type="molecule type" value="Genomic_DNA"/>
</dbReference>
<feature type="compositionally biased region" description="Polar residues" evidence="1">
    <location>
        <begin position="48"/>
        <end position="60"/>
    </location>
</feature>
<proteinExistence type="predicted"/>
<feature type="region of interest" description="Disordered" evidence="1">
    <location>
        <begin position="48"/>
        <end position="67"/>
    </location>
</feature>
<comment type="caution">
    <text evidence="2">The sequence shown here is derived from an EMBL/GenBank/DDBJ whole genome shotgun (WGS) entry which is preliminary data.</text>
</comment>
<sequence length="283" mass="32027">MVLPKINGTLGSLHSPTYHKIGWKVEGSNLHKNISLCVGVGGGEIDSPANSAKHSSNSGKSHGIRNLPGSPNFSGNVFRMTAEQFSLTGVLVKSKIYLCSSKDFLNNLVQTYALQREHRRSSARSGDSKKFHEFSKLKGRPFGRISPFTLEGIWRSRLVLCMTLVHKNGLLEVGCFALTHVLVLVSNDSDCWLGCCVCMGRKTGWSDLVRHRWRTGHRISLVEICLRCLPRRYSWMLSRNCCYRSRILRYDWANHRMSTPLCSTAFMELELELEMSAYREVEL</sequence>
<reference evidence="2" key="2">
    <citation type="submission" date="2022-01" db="EMBL/GenBank/DDBJ databases">
        <authorList>
            <person name="Yamashiro T."/>
            <person name="Shiraishi A."/>
            <person name="Satake H."/>
            <person name="Nakayama K."/>
        </authorList>
    </citation>
    <scope>NUCLEOTIDE SEQUENCE</scope>
</reference>
<organism evidence="2 3">
    <name type="scientific">Tanacetum coccineum</name>
    <dbReference type="NCBI Taxonomy" id="301880"/>
    <lineage>
        <taxon>Eukaryota</taxon>
        <taxon>Viridiplantae</taxon>
        <taxon>Streptophyta</taxon>
        <taxon>Embryophyta</taxon>
        <taxon>Tracheophyta</taxon>
        <taxon>Spermatophyta</taxon>
        <taxon>Magnoliopsida</taxon>
        <taxon>eudicotyledons</taxon>
        <taxon>Gunneridae</taxon>
        <taxon>Pentapetalae</taxon>
        <taxon>asterids</taxon>
        <taxon>campanulids</taxon>
        <taxon>Asterales</taxon>
        <taxon>Asteraceae</taxon>
        <taxon>Asteroideae</taxon>
        <taxon>Anthemideae</taxon>
        <taxon>Anthemidinae</taxon>
        <taxon>Tanacetum</taxon>
    </lineage>
</organism>
<name>A0ABQ5IGZ5_9ASTR</name>
<gene>
    <name evidence="2" type="ORF">Tco_1109731</name>
</gene>
<dbReference type="Proteomes" id="UP001151760">
    <property type="component" value="Unassembled WGS sequence"/>
</dbReference>
<reference evidence="2" key="1">
    <citation type="journal article" date="2022" name="Int. J. Mol. Sci.">
        <title>Draft Genome of Tanacetum Coccineum: Genomic Comparison of Closely Related Tanacetum-Family Plants.</title>
        <authorList>
            <person name="Yamashiro T."/>
            <person name="Shiraishi A."/>
            <person name="Nakayama K."/>
            <person name="Satake H."/>
        </authorList>
    </citation>
    <scope>NUCLEOTIDE SEQUENCE</scope>
</reference>
<evidence type="ECO:0000313" key="3">
    <source>
        <dbReference type="Proteomes" id="UP001151760"/>
    </source>
</evidence>
<protein>
    <submittedName>
        <fullName evidence="2">Uncharacterized protein</fullName>
    </submittedName>
</protein>